<feature type="domain" description="FAD/NAD(P)-binding" evidence="8">
    <location>
        <begin position="5"/>
        <end position="319"/>
    </location>
</feature>
<dbReference type="SUPFAM" id="SSF51905">
    <property type="entry name" value="FAD/NAD(P)-binding domain"/>
    <property type="match status" value="1"/>
</dbReference>
<comment type="subunit">
    <text evidence="6">Homodimer.</text>
</comment>
<evidence type="ECO:0000313" key="10">
    <source>
        <dbReference type="Proteomes" id="UP000177418"/>
    </source>
</evidence>
<dbReference type="GO" id="GO:0005737">
    <property type="term" value="C:cytoplasm"/>
    <property type="evidence" value="ECO:0007669"/>
    <property type="project" value="InterPro"/>
</dbReference>
<comment type="caution">
    <text evidence="9">The sequence shown here is derived from an EMBL/GenBank/DDBJ whole genome shotgun (WGS) entry which is preliminary data.</text>
</comment>
<dbReference type="InterPro" id="IPR036188">
    <property type="entry name" value="FAD/NAD-bd_sf"/>
</dbReference>
<evidence type="ECO:0000256" key="2">
    <source>
        <dbReference type="ARBA" id="ARBA00022827"/>
    </source>
</evidence>
<keyword evidence="5 6" id="KW-0676">Redox-active center</keyword>
<dbReference type="GO" id="GO:0004791">
    <property type="term" value="F:thioredoxin-disulfide reductase (NADPH) activity"/>
    <property type="evidence" value="ECO:0007669"/>
    <property type="project" value="UniProtKB-UniRule"/>
</dbReference>
<gene>
    <name evidence="9" type="ORF">A3H78_00340</name>
</gene>
<evidence type="ECO:0000256" key="3">
    <source>
        <dbReference type="ARBA" id="ARBA00023002"/>
    </source>
</evidence>
<evidence type="ECO:0000256" key="1">
    <source>
        <dbReference type="ARBA" id="ARBA00022630"/>
    </source>
</evidence>
<evidence type="ECO:0000259" key="8">
    <source>
        <dbReference type="Pfam" id="PF07992"/>
    </source>
</evidence>
<dbReference type="Gene3D" id="3.50.50.60">
    <property type="entry name" value="FAD/NAD(P)-binding domain"/>
    <property type="match status" value="2"/>
</dbReference>
<keyword evidence="2 6" id="KW-0274">FAD</keyword>
<keyword evidence="7" id="KW-0521">NADP</keyword>
<comment type="similarity">
    <text evidence="6">Belongs to the class-II pyridine nucleotide-disulfide oxidoreductase family.</text>
</comment>
<keyword evidence="4" id="KW-1015">Disulfide bond</keyword>
<keyword evidence="3 6" id="KW-0560">Oxidoreductase</keyword>
<dbReference type="PANTHER" id="PTHR48105">
    <property type="entry name" value="THIOREDOXIN REDUCTASE 1-RELATED-RELATED"/>
    <property type="match status" value="1"/>
</dbReference>
<evidence type="ECO:0000256" key="4">
    <source>
        <dbReference type="ARBA" id="ARBA00023157"/>
    </source>
</evidence>
<dbReference type="PRINTS" id="PR00469">
    <property type="entry name" value="PNDRDTASEII"/>
</dbReference>
<evidence type="ECO:0000313" key="9">
    <source>
        <dbReference type="EMBL" id="OGK54913.1"/>
    </source>
</evidence>
<dbReference type="Proteomes" id="UP000177418">
    <property type="component" value="Unassembled WGS sequence"/>
</dbReference>
<dbReference type="EMBL" id="MGAV01000012">
    <property type="protein sequence ID" value="OGK54913.1"/>
    <property type="molecule type" value="Genomic_DNA"/>
</dbReference>
<dbReference type="InterPro" id="IPR005982">
    <property type="entry name" value="Thioredox_Rdtase"/>
</dbReference>
<keyword evidence="1 6" id="KW-0285">Flavoprotein</keyword>
<dbReference type="Pfam" id="PF07992">
    <property type="entry name" value="Pyr_redox_2"/>
    <property type="match status" value="1"/>
</dbReference>
<dbReference type="NCBIfam" id="TIGR01292">
    <property type="entry name" value="TRX_reduct"/>
    <property type="match status" value="1"/>
</dbReference>
<proteinExistence type="inferred from homology"/>
<organism evidence="9 10">
    <name type="scientific">Candidatus Roizmanbacteria bacterium RIFCSPLOWO2_02_FULL_36_11</name>
    <dbReference type="NCBI Taxonomy" id="1802071"/>
    <lineage>
        <taxon>Bacteria</taxon>
        <taxon>Candidatus Roizmaniibacteriota</taxon>
    </lineage>
</organism>
<sequence length="335" mass="36723">MEIENVIIIGGGPAGLAAALYTARAGLNPIVVAGQTPGGQLMLTTDVENYPGFESILGPELISKYKSHAEKFGTRFINDNVDHVDFSKKPHTIYLSSGKEMKAKSVLITTGASALWLGLPSETRLRGRGVSACATCDGFFFKDKTIAVVGGGDTAMEESLFLTKFANQIFIIHRRSEFRASKIMQNRVLKHPKIIVLWKSEVEEVLGEQRVEGLKIKTDNNTTIKQLNNKSILKTDGLFLAIGHKPDTGFLKDSGVILDKKGYIKTSALMAWEMVANKNTKYQILNTKYQYSTNINGIFAAGDCVDYVYRQAGTAVGMGIAAALEIERYLENQES</sequence>
<dbReference type="InterPro" id="IPR023753">
    <property type="entry name" value="FAD/NAD-binding_dom"/>
</dbReference>
<dbReference type="EC" id="1.8.1.9" evidence="6"/>
<comment type="catalytic activity">
    <reaction evidence="6">
        <text>[thioredoxin]-dithiol + NADP(+) = [thioredoxin]-disulfide + NADPH + H(+)</text>
        <dbReference type="Rhea" id="RHEA:20345"/>
        <dbReference type="Rhea" id="RHEA-COMP:10698"/>
        <dbReference type="Rhea" id="RHEA-COMP:10700"/>
        <dbReference type="ChEBI" id="CHEBI:15378"/>
        <dbReference type="ChEBI" id="CHEBI:29950"/>
        <dbReference type="ChEBI" id="CHEBI:50058"/>
        <dbReference type="ChEBI" id="CHEBI:57783"/>
        <dbReference type="ChEBI" id="CHEBI:58349"/>
        <dbReference type="EC" id="1.8.1.9"/>
    </reaction>
</comment>
<dbReference type="PRINTS" id="PR00368">
    <property type="entry name" value="FADPNR"/>
</dbReference>
<dbReference type="AlphaFoldDB" id="A0A1F7JH20"/>
<evidence type="ECO:0000256" key="7">
    <source>
        <dbReference type="RuleBase" id="RU003881"/>
    </source>
</evidence>
<reference evidence="9 10" key="1">
    <citation type="journal article" date="2016" name="Nat. Commun.">
        <title>Thousands of microbial genomes shed light on interconnected biogeochemical processes in an aquifer system.</title>
        <authorList>
            <person name="Anantharaman K."/>
            <person name="Brown C.T."/>
            <person name="Hug L.A."/>
            <person name="Sharon I."/>
            <person name="Castelle C.J."/>
            <person name="Probst A.J."/>
            <person name="Thomas B.C."/>
            <person name="Singh A."/>
            <person name="Wilkins M.J."/>
            <person name="Karaoz U."/>
            <person name="Brodie E.L."/>
            <person name="Williams K.H."/>
            <person name="Hubbard S.S."/>
            <person name="Banfield J.F."/>
        </authorList>
    </citation>
    <scope>NUCLEOTIDE SEQUENCE [LARGE SCALE GENOMIC DNA]</scope>
</reference>
<accession>A0A1F7JH20</accession>
<dbReference type="InterPro" id="IPR050097">
    <property type="entry name" value="Ferredoxin-NADP_redctase_2"/>
</dbReference>
<comment type="cofactor">
    <cofactor evidence="7">
        <name>FAD</name>
        <dbReference type="ChEBI" id="CHEBI:57692"/>
    </cofactor>
    <text evidence="7">Binds 1 FAD per subunit.</text>
</comment>
<dbReference type="PROSITE" id="PS00573">
    <property type="entry name" value="PYRIDINE_REDOX_2"/>
    <property type="match status" value="1"/>
</dbReference>
<protein>
    <recommendedName>
        <fullName evidence="6">Thioredoxin reductase</fullName>
        <ecNumber evidence="6">1.8.1.9</ecNumber>
    </recommendedName>
</protein>
<dbReference type="GO" id="GO:0019430">
    <property type="term" value="P:removal of superoxide radicals"/>
    <property type="evidence" value="ECO:0007669"/>
    <property type="project" value="UniProtKB-UniRule"/>
</dbReference>
<dbReference type="InterPro" id="IPR008255">
    <property type="entry name" value="Pyr_nucl-diS_OxRdtase_2_AS"/>
</dbReference>
<evidence type="ECO:0000256" key="6">
    <source>
        <dbReference type="RuleBase" id="RU003880"/>
    </source>
</evidence>
<evidence type="ECO:0000256" key="5">
    <source>
        <dbReference type="ARBA" id="ARBA00023284"/>
    </source>
</evidence>
<name>A0A1F7JH20_9BACT</name>